<gene>
    <name evidence="1" type="ORF">TH63_04955</name>
</gene>
<dbReference type="KEGG" id="ruf:TH63_04955"/>
<name>A0A0H4VN13_9BACT</name>
<evidence type="ECO:0000313" key="2">
    <source>
        <dbReference type="Proteomes" id="UP000036458"/>
    </source>
</evidence>
<dbReference type="EMBL" id="CP010777">
    <property type="protein sequence ID" value="AKQ45129.1"/>
    <property type="molecule type" value="Genomic_DNA"/>
</dbReference>
<reference evidence="1 2" key="1">
    <citation type="submission" date="2015-01" db="EMBL/GenBank/DDBJ databases">
        <title>Rufibacter sp./DG31D/ whole genome sequencing.</title>
        <authorList>
            <person name="Kim M.K."/>
            <person name="Srinivasan S."/>
            <person name="Lee J.-J."/>
        </authorList>
    </citation>
    <scope>NUCLEOTIDE SEQUENCE [LARGE SCALE GENOMIC DNA]</scope>
    <source>
        <strain evidence="1 2">DG31D</strain>
    </source>
</reference>
<dbReference type="AlphaFoldDB" id="A0A0H4VN13"/>
<protein>
    <submittedName>
        <fullName evidence="1">Uncharacterized protein</fullName>
    </submittedName>
</protein>
<organism evidence="1 2">
    <name type="scientific">Rufibacter radiotolerans</name>
    <dbReference type="NCBI Taxonomy" id="1379910"/>
    <lineage>
        <taxon>Bacteria</taxon>
        <taxon>Pseudomonadati</taxon>
        <taxon>Bacteroidota</taxon>
        <taxon>Cytophagia</taxon>
        <taxon>Cytophagales</taxon>
        <taxon>Hymenobacteraceae</taxon>
        <taxon>Rufibacter</taxon>
    </lineage>
</organism>
<proteinExistence type="predicted"/>
<dbReference type="Proteomes" id="UP000036458">
    <property type="component" value="Chromosome"/>
</dbReference>
<keyword evidence="2" id="KW-1185">Reference proteome</keyword>
<accession>A0A0H4VN13</accession>
<evidence type="ECO:0000313" key="1">
    <source>
        <dbReference type="EMBL" id="AKQ45129.1"/>
    </source>
</evidence>
<sequence length="99" mass="10425">MAERQINLIMSAGNIAIDTSRRNKITLMPKAGGKEQDIVDRLDHLGGRQAELTLATVTGLSMTLIMQKGAAPMVAPPMPVGKAIKAANSKTIGMVPLMG</sequence>